<sequence length="547" mass="62231">MQMAIRDRQLVSYITATEDVAQGLRLFRNQLPRLATSITRSISRLFALSAVLREIDIVERDEPLPLPVQDDLDLLLPSLRRTLDSALDMVVESRDRPYAVVWGEMDRQMESEEDMGLPERLDLYHAFLSLQADVLHGRRHPLNAGVLREDLFLLWDAQKVSVLREERRLIGSSAALPLRPGPSRSRSDRLDLVVPSSPVSSSESWSDYTRRPRLPRLPTAPDPPPTMPSSPTRTSTSSRTVQSTPTWNSSNTVVSSTIVHWCQNVFDRPIPANAFAREDRLTAASACLGSTDNEAIRHLRRDDFYSALELTFDDGQLHAAFYFRPGDSRARILLTTTDPRGKQSHYCALLTNLKIIREASTLQLCRAKGNGRYTLWARLNFTSYERMVLFYCTFVAMKHQDARPVSHPDLIENVELQGPRSSQGEAQDEVQEFGGIIQHDRMQHALRMYKDRSSGVVRLEASAHRGPMQDVPLWTAFLTKYATDPDHVCLERDGVVSLAAVRPPPYVFLGGYEPQRNEKREYILEFTTDEDAKDFVEIWSRVCRANR</sequence>
<dbReference type="Proteomes" id="UP000799767">
    <property type="component" value="Unassembled WGS sequence"/>
</dbReference>
<dbReference type="GeneID" id="54470689"/>
<feature type="compositionally biased region" description="Pro residues" evidence="1">
    <location>
        <begin position="218"/>
        <end position="228"/>
    </location>
</feature>
<feature type="compositionally biased region" description="Low complexity" evidence="1">
    <location>
        <begin position="193"/>
        <end position="206"/>
    </location>
</feature>
<dbReference type="RefSeq" id="XP_033594232.1">
    <property type="nucleotide sequence ID" value="XM_033729687.1"/>
</dbReference>
<proteinExistence type="predicted"/>
<feature type="region of interest" description="Disordered" evidence="1">
    <location>
        <begin position="175"/>
        <end position="250"/>
    </location>
</feature>
<feature type="compositionally biased region" description="Low complexity" evidence="1">
    <location>
        <begin position="229"/>
        <end position="250"/>
    </location>
</feature>
<reference evidence="4" key="1">
    <citation type="journal article" date="2020" name="Stud. Mycol.">
        <title>101 Dothideomycetes genomes: a test case for predicting lifestyles and emergence of pathogens.</title>
        <authorList>
            <person name="Haridas S."/>
            <person name="Albert R."/>
            <person name="Binder M."/>
            <person name="Bloem J."/>
            <person name="Labutti K."/>
            <person name="Salamov A."/>
            <person name="Andreopoulos B."/>
            <person name="Baker S."/>
            <person name="Barry K."/>
            <person name="Bills G."/>
            <person name="Bluhm B."/>
            <person name="Cannon C."/>
            <person name="Castanera R."/>
            <person name="Culley D."/>
            <person name="Daum C."/>
            <person name="Ezra D."/>
            <person name="Gonzalez J."/>
            <person name="Henrissat B."/>
            <person name="Kuo A."/>
            <person name="Liang C."/>
            <person name="Lipzen A."/>
            <person name="Lutzoni F."/>
            <person name="Magnuson J."/>
            <person name="Mondo S."/>
            <person name="Nolan M."/>
            <person name="Ohm R."/>
            <person name="Pangilinan J."/>
            <person name="Park H.-J."/>
            <person name="Ramirez L."/>
            <person name="Alfaro M."/>
            <person name="Sun H."/>
            <person name="Tritt A."/>
            <person name="Yoshinaga Y."/>
            <person name="Zwiers L.-H."/>
            <person name="Turgeon B."/>
            <person name="Goodwin S."/>
            <person name="Spatafora J."/>
            <person name="Crous P."/>
            <person name="Grigoriev I."/>
        </authorList>
    </citation>
    <scope>NUCLEOTIDE SEQUENCE</scope>
    <source>
        <strain evidence="4">CBS 113389</strain>
    </source>
</reference>
<dbReference type="InterPro" id="IPR057082">
    <property type="entry name" value="PH_C"/>
</dbReference>
<keyword evidence="5" id="KW-1185">Reference proteome</keyword>
<evidence type="ECO:0000256" key="1">
    <source>
        <dbReference type="SAM" id="MobiDB-lite"/>
    </source>
</evidence>
<gene>
    <name evidence="4" type="ORF">BDY17DRAFT_15832</name>
</gene>
<organism evidence="4 5">
    <name type="scientific">Neohortaea acidophila</name>
    <dbReference type="NCBI Taxonomy" id="245834"/>
    <lineage>
        <taxon>Eukaryota</taxon>
        <taxon>Fungi</taxon>
        <taxon>Dikarya</taxon>
        <taxon>Ascomycota</taxon>
        <taxon>Pezizomycotina</taxon>
        <taxon>Dothideomycetes</taxon>
        <taxon>Dothideomycetidae</taxon>
        <taxon>Mycosphaerellales</taxon>
        <taxon>Teratosphaeriaceae</taxon>
        <taxon>Neohortaea</taxon>
    </lineage>
</organism>
<feature type="domain" description="PH" evidence="3">
    <location>
        <begin position="431"/>
        <end position="542"/>
    </location>
</feature>
<dbReference type="Pfam" id="PF23074">
    <property type="entry name" value="PH_FT_N"/>
    <property type="match status" value="1"/>
</dbReference>
<accession>A0A6A6Q7N6</accession>
<name>A0A6A6Q7N6_9PEZI</name>
<evidence type="ECO:0000313" key="4">
    <source>
        <dbReference type="EMBL" id="KAF2487663.1"/>
    </source>
</evidence>
<evidence type="ECO:0000313" key="5">
    <source>
        <dbReference type="Proteomes" id="UP000799767"/>
    </source>
</evidence>
<dbReference type="OrthoDB" id="5345571at2759"/>
<dbReference type="Pfam" id="PF23076">
    <property type="entry name" value="PH_FT_C"/>
    <property type="match status" value="1"/>
</dbReference>
<evidence type="ECO:0000259" key="2">
    <source>
        <dbReference type="Pfam" id="PF23074"/>
    </source>
</evidence>
<dbReference type="AlphaFoldDB" id="A0A6A6Q7N6"/>
<feature type="domain" description="PH" evidence="2">
    <location>
        <begin position="295"/>
        <end position="405"/>
    </location>
</feature>
<evidence type="ECO:0000259" key="3">
    <source>
        <dbReference type="Pfam" id="PF23076"/>
    </source>
</evidence>
<protein>
    <submittedName>
        <fullName evidence="4">Uncharacterized protein</fullName>
    </submittedName>
</protein>
<dbReference type="InterPro" id="IPR057081">
    <property type="entry name" value="PH_N"/>
</dbReference>
<dbReference type="EMBL" id="MU001631">
    <property type="protein sequence ID" value="KAF2487663.1"/>
    <property type="molecule type" value="Genomic_DNA"/>
</dbReference>